<accession>A0A1G1T6D4</accession>
<evidence type="ECO:0000256" key="1">
    <source>
        <dbReference type="SAM" id="MobiDB-lite"/>
    </source>
</evidence>
<organism evidence="2 3">
    <name type="scientific">Hymenobacter lapidarius</name>
    <dbReference type="NCBI Taxonomy" id="1908237"/>
    <lineage>
        <taxon>Bacteria</taxon>
        <taxon>Pseudomonadati</taxon>
        <taxon>Bacteroidota</taxon>
        <taxon>Cytophagia</taxon>
        <taxon>Cytophagales</taxon>
        <taxon>Hymenobacteraceae</taxon>
        <taxon>Hymenobacter</taxon>
    </lineage>
</organism>
<feature type="compositionally biased region" description="Low complexity" evidence="1">
    <location>
        <begin position="14"/>
        <end position="24"/>
    </location>
</feature>
<comment type="caution">
    <text evidence="2">The sequence shown here is derived from an EMBL/GenBank/DDBJ whole genome shotgun (WGS) entry which is preliminary data.</text>
</comment>
<gene>
    <name evidence="2" type="ORF">BEN47_13040</name>
</gene>
<keyword evidence="3" id="KW-1185">Reference proteome</keyword>
<dbReference type="Proteomes" id="UP000176294">
    <property type="component" value="Unassembled WGS sequence"/>
</dbReference>
<dbReference type="EMBL" id="MDZB01000097">
    <property type="protein sequence ID" value="OGX86426.1"/>
    <property type="molecule type" value="Genomic_DNA"/>
</dbReference>
<dbReference type="AlphaFoldDB" id="A0A1G1T6D4"/>
<evidence type="ECO:0000313" key="2">
    <source>
        <dbReference type="EMBL" id="OGX86426.1"/>
    </source>
</evidence>
<protein>
    <submittedName>
        <fullName evidence="2">Uncharacterized protein</fullName>
    </submittedName>
</protein>
<name>A0A1G1T6D4_9BACT</name>
<feature type="region of interest" description="Disordered" evidence="1">
    <location>
        <begin position="1"/>
        <end position="24"/>
    </location>
</feature>
<sequence>MNPLPQKPSHVSDTTTPAAPTGPTPNDFASFYLYGLTTTPYQQSTDFDKFGELYKLVVGAHGGFSIASSFHPYQLLNPAGVSVWYTAFAQFYAQPSRIEMFGEMTLEKTSFLVVPPASFAEYNVWPDVRLTHAENPIFSRYVPFVIPFLVRKAPAALRWDAEVAAAGTDRERLSWYLEAVKDAMQFLQPAPALLLGFGEFDEQHPEQLIEKFMNCRDLLR</sequence>
<reference evidence="2 3" key="1">
    <citation type="submission" date="2016-08" db="EMBL/GenBank/DDBJ databases">
        <title>Hymenobacter coccineus sp. nov., Hymenobacter lapidarius sp. nov. and Hymenobacter glacialis sp. nov., isolated from Antarctic soil.</title>
        <authorList>
            <person name="Sedlacek I."/>
            <person name="Kralova S."/>
            <person name="Kyrova K."/>
            <person name="Maslanova I."/>
            <person name="Stankova E."/>
            <person name="Vrbovska V."/>
            <person name="Nemec M."/>
            <person name="Bartak M."/>
            <person name="Svec P."/>
            <person name="Busse H.-J."/>
            <person name="Pantucek R."/>
        </authorList>
    </citation>
    <scope>NUCLEOTIDE SEQUENCE [LARGE SCALE GENOMIC DNA]</scope>
    <source>
        <strain evidence="2 3">CCM 8643</strain>
    </source>
</reference>
<evidence type="ECO:0000313" key="3">
    <source>
        <dbReference type="Proteomes" id="UP000176294"/>
    </source>
</evidence>
<proteinExistence type="predicted"/>